<dbReference type="PANTHER" id="PTHR23288:SF37">
    <property type="entry name" value="OCCLUDIN_ELL DOMAIN-CONTAINING PROTEIN 1"/>
    <property type="match status" value="1"/>
</dbReference>
<dbReference type="GO" id="GO:0031410">
    <property type="term" value="C:cytoplasmic vesicle"/>
    <property type="evidence" value="ECO:0007669"/>
    <property type="project" value="TreeGrafter"/>
</dbReference>
<dbReference type="PROSITE" id="PS51980">
    <property type="entry name" value="OCEL"/>
    <property type="match status" value="2"/>
</dbReference>
<dbReference type="Proteomes" id="UP001460270">
    <property type="component" value="Unassembled WGS sequence"/>
</dbReference>
<feature type="compositionally biased region" description="Pro residues" evidence="3">
    <location>
        <begin position="593"/>
        <end position="604"/>
    </location>
</feature>
<feature type="compositionally biased region" description="Basic and acidic residues" evidence="3">
    <location>
        <begin position="473"/>
        <end position="496"/>
    </location>
</feature>
<evidence type="ECO:0000313" key="6">
    <source>
        <dbReference type="EMBL" id="KAK7945266.1"/>
    </source>
</evidence>
<feature type="region of interest" description="Disordered" evidence="3">
    <location>
        <begin position="526"/>
        <end position="609"/>
    </location>
</feature>
<dbReference type="EMBL" id="JBBPFD010000001">
    <property type="protein sequence ID" value="KAK7945266.1"/>
    <property type="molecule type" value="Genomic_DNA"/>
</dbReference>
<feature type="transmembrane region" description="Helical" evidence="4">
    <location>
        <begin position="438"/>
        <end position="455"/>
    </location>
</feature>
<evidence type="ECO:0000256" key="3">
    <source>
        <dbReference type="SAM" id="MobiDB-lite"/>
    </source>
</evidence>
<evidence type="ECO:0000256" key="1">
    <source>
        <dbReference type="ARBA" id="ARBA00009171"/>
    </source>
</evidence>
<keyword evidence="7" id="KW-1185">Reference proteome</keyword>
<comment type="caution">
    <text evidence="6">The sequence shown here is derived from an EMBL/GenBank/DDBJ whole genome shotgun (WGS) entry which is preliminary data.</text>
</comment>
<feature type="domain" description="OCEL" evidence="5">
    <location>
        <begin position="137"/>
        <end position="246"/>
    </location>
</feature>
<organism evidence="6 7">
    <name type="scientific">Mugilogobius chulae</name>
    <name type="common">yellowstripe goby</name>
    <dbReference type="NCBI Taxonomy" id="88201"/>
    <lineage>
        <taxon>Eukaryota</taxon>
        <taxon>Metazoa</taxon>
        <taxon>Chordata</taxon>
        <taxon>Craniata</taxon>
        <taxon>Vertebrata</taxon>
        <taxon>Euteleostomi</taxon>
        <taxon>Actinopterygii</taxon>
        <taxon>Neopterygii</taxon>
        <taxon>Teleostei</taxon>
        <taxon>Neoteleostei</taxon>
        <taxon>Acanthomorphata</taxon>
        <taxon>Gobiaria</taxon>
        <taxon>Gobiiformes</taxon>
        <taxon>Gobioidei</taxon>
        <taxon>Gobiidae</taxon>
        <taxon>Gobionellinae</taxon>
        <taxon>Mugilogobius</taxon>
    </lineage>
</organism>
<feature type="transmembrane region" description="Helical" evidence="4">
    <location>
        <begin position="42"/>
        <end position="62"/>
    </location>
</feature>
<evidence type="ECO:0000259" key="5">
    <source>
        <dbReference type="PROSITE" id="PS51980"/>
    </source>
</evidence>
<accession>A0AAW0Q2F0</accession>
<proteinExistence type="inferred from homology"/>
<dbReference type="SUPFAM" id="SSF144292">
    <property type="entry name" value="occludin/ELL-like"/>
    <property type="match status" value="2"/>
</dbReference>
<feature type="transmembrane region" description="Helical" evidence="4">
    <location>
        <begin position="322"/>
        <end position="344"/>
    </location>
</feature>
<dbReference type="GO" id="GO:0005923">
    <property type="term" value="C:bicellular tight junction"/>
    <property type="evidence" value="ECO:0007669"/>
    <property type="project" value="TreeGrafter"/>
</dbReference>
<dbReference type="GO" id="GO:0070830">
    <property type="term" value="P:bicellular tight junction assembly"/>
    <property type="evidence" value="ECO:0007669"/>
    <property type="project" value="TreeGrafter"/>
</dbReference>
<dbReference type="Pfam" id="PF07303">
    <property type="entry name" value="Occludin_ELL"/>
    <property type="match status" value="2"/>
</dbReference>
<dbReference type="InterPro" id="IPR031176">
    <property type="entry name" value="ELL/occludin"/>
</dbReference>
<dbReference type="Gene3D" id="6.10.140.340">
    <property type="match status" value="2"/>
</dbReference>
<dbReference type="PANTHER" id="PTHR23288">
    <property type="entry name" value="OCCLUDIN AND RNA POLYMERASE II ELONGATION FACTOR ELL"/>
    <property type="match status" value="1"/>
</dbReference>
<feature type="region of interest" description="Disordered" evidence="3">
    <location>
        <begin position="473"/>
        <end position="508"/>
    </location>
</feature>
<feature type="domain" description="OCEL" evidence="5">
    <location>
        <begin position="635"/>
        <end position="743"/>
    </location>
</feature>
<keyword evidence="4" id="KW-1133">Transmembrane helix</keyword>
<evidence type="ECO:0000256" key="4">
    <source>
        <dbReference type="SAM" id="Phobius"/>
    </source>
</evidence>
<keyword evidence="4" id="KW-0812">Transmembrane</keyword>
<reference evidence="7" key="1">
    <citation type="submission" date="2024-04" db="EMBL/GenBank/DDBJ databases">
        <title>Salinicola lusitanus LLJ914,a marine bacterium isolated from the Okinawa Trough.</title>
        <authorList>
            <person name="Li J."/>
        </authorList>
    </citation>
    <scope>NUCLEOTIDE SEQUENCE [LARGE SCALE GENOMIC DNA]</scope>
</reference>
<keyword evidence="4" id="KW-0472">Membrane</keyword>
<sequence length="743" mass="83905">MSAGIVYVNDLNRGGLCFTTIGVNPIMASLCRVEGGQMAGTAFIFINMVLYLGSFLVCLKMWRHEAARRERELCLNEPNEIPNTMSLVPQKPKRISFKDQTDKDLGKSVSCPDSDRPAVEPIINKITTSKTRVQVIADYIMKYPEITSVEQREEYKAVFNDQYQEYRDLHRDISLTLSKFRQLDTLMEKLLRDSTQNPQRIKKILQKLEEKKNDPSFLEKKERYDYLKAKLSHLKNRIYTFDQKQMNVTGVICSMYDPHQYDSPPLYSPKYSITPSLYPPRSVHSPPGRYVDYRYSLPDGYYTEERPQHFYRWFSPPGAVKTFQGATVLMCFLIFACVASTLVWDVSGLGYGGYVSGGGVAGSGPGYYGGAYGYGGSYMTPHAAKAAMISIAAVNFLVSLGFLVGSFSRSRAMRSCRFYLSVFICDIILAVLQSVALVLGMMVVLALSLAAYYSYKTRSKIWRHGKSNILWDEPNRRRADSPDLQDWVDHQTRDSRSTQQAPTLVISETAAAPDLRLENCPVSYGKRSVSHSNRSVSPGNPTGSVQNDRNYNCNSVTADSSGRRSAQKSAPQCSSGSDLTHSTGKRTTDTIPPGAPLPTLPPRPAVTEDPLESQCEMGYTTGGDTGNELDQDLSQHLLGQYPAIISDEQRREYKREFDSDLSRYKRLCADMDDISDQMHKLSRELDTLEPSSVKYQGVADEYNRLKDLKRTADYQTKKKQCRELRQKLFHIKRLVKNYDQGMC</sequence>
<evidence type="ECO:0000256" key="2">
    <source>
        <dbReference type="PROSITE-ProRule" id="PRU01324"/>
    </source>
</evidence>
<evidence type="ECO:0000313" key="7">
    <source>
        <dbReference type="Proteomes" id="UP001460270"/>
    </source>
</evidence>
<feature type="compositionally biased region" description="Polar residues" evidence="3">
    <location>
        <begin position="530"/>
        <end position="582"/>
    </location>
</feature>
<protein>
    <recommendedName>
        <fullName evidence="5">OCEL domain-containing protein</fullName>
    </recommendedName>
</protein>
<gene>
    <name evidence="6" type="ORF">WMY93_000994</name>
</gene>
<comment type="similarity">
    <text evidence="1 2">Belongs to the ELL/occludin family.</text>
</comment>
<name>A0AAW0Q2F0_9GOBI</name>
<feature type="transmembrane region" description="Helical" evidence="4">
    <location>
        <begin position="386"/>
        <end position="404"/>
    </location>
</feature>
<dbReference type="InterPro" id="IPR010844">
    <property type="entry name" value="Occludin_ELL"/>
</dbReference>
<dbReference type="GO" id="GO:0016324">
    <property type="term" value="C:apical plasma membrane"/>
    <property type="evidence" value="ECO:0007669"/>
    <property type="project" value="TreeGrafter"/>
</dbReference>
<dbReference type="AlphaFoldDB" id="A0AAW0Q2F0"/>